<dbReference type="PROSITE" id="PS51686">
    <property type="entry name" value="SAM_MT_RSMB_NOP"/>
    <property type="match status" value="1"/>
</dbReference>
<evidence type="ECO:0000256" key="5">
    <source>
        <dbReference type="ARBA" id="ARBA00022552"/>
    </source>
</evidence>
<keyword evidence="9 13" id="KW-0694">RNA-binding</keyword>
<evidence type="ECO:0000256" key="8">
    <source>
        <dbReference type="ARBA" id="ARBA00022691"/>
    </source>
</evidence>
<evidence type="ECO:0000256" key="3">
    <source>
        <dbReference type="ARBA" id="ARBA00012140"/>
    </source>
</evidence>
<sequence length="451" mass="50906">MRKKKENVIWNGNVRDAALSILLAVDNHQAYSNLLLNQTINKYEIKTKDRALLTELTYGTLQYKYTLDYFLDPFIRGKIDTWVRWLLRLSVYQMVYLSKIPEHAIVNEAVEIAKRRGHKGIASMVNGILRSILRMGIPSLEKIKDSIERISIETSHPRWIVEILVDSYGLETTVEMLKANNLPPRQTVRVNTLKATVKEAIELLSEEGIEAEKSKIIPQCLVLLNGQASRTKAFQNGIITIQDESSMMPAIVLNPKPGERVLDMCAAPGGKTTHMAEIMNNKGQILATDIHPHKLALIEENCERLGINIVQTAPIDGRKAAATMQPESFEAILVDAPCSGLGVIRRKPDIKYTKRKEDFDRLQEIQLELLNNAVPLLKRGGRLVYSTCTVSKKENEETVEAFLASHPEMKLAKIEHLPEILLEKQQDGMLQVFPQDFGSDGFFVALFEKVK</sequence>
<dbReference type="SUPFAM" id="SSF48013">
    <property type="entry name" value="NusB-like"/>
    <property type="match status" value="1"/>
</dbReference>
<dbReference type="InterPro" id="IPR006027">
    <property type="entry name" value="NusB_RsmB_TIM44"/>
</dbReference>
<dbReference type="InterPro" id="IPR004573">
    <property type="entry name" value="rRNA_ssu_MeTfrase_B"/>
</dbReference>
<dbReference type="AlphaFoldDB" id="A0A4P6USE9"/>
<comment type="subcellular location">
    <subcellularLocation>
        <location evidence="2">Cytoplasm</location>
    </subcellularLocation>
</comment>
<dbReference type="FunFam" id="1.10.940.10:FF:000006">
    <property type="entry name" value="16S rRNA (Cytosine(967)-C(5))-methyltransferase RsmB"/>
    <property type="match status" value="1"/>
</dbReference>
<gene>
    <name evidence="15" type="primary">rsmB</name>
    <name evidence="15" type="ORF">DKZ56_06785</name>
</gene>
<accession>A0A4P6USE9</accession>
<evidence type="ECO:0000256" key="13">
    <source>
        <dbReference type="PROSITE-ProRule" id="PRU01023"/>
    </source>
</evidence>
<dbReference type="EC" id="2.1.1.176" evidence="3"/>
<keyword evidence="7 13" id="KW-0808">Transferase</keyword>
<dbReference type="NCBIfam" id="TIGR00446">
    <property type="entry name" value="nop2p"/>
    <property type="match status" value="1"/>
</dbReference>
<dbReference type="GO" id="GO:0008649">
    <property type="term" value="F:rRNA methyltransferase activity"/>
    <property type="evidence" value="ECO:0007669"/>
    <property type="project" value="InterPro"/>
</dbReference>
<keyword evidence="6 13" id="KW-0489">Methyltransferase</keyword>
<feature type="domain" description="SAM-dependent MTase RsmB/NOP-type" evidence="14">
    <location>
        <begin position="176"/>
        <end position="450"/>
    </location>
</feature>
<dbReference type="NCBIfam" id="TIGR00563">
    <property type="entry name" value="rsmB"/>
    <property type="match status" value="1"/>
</dbReference>
<name>A0A4P6USE9_9BACL</name>
<feature type="active site" description="Nucleophile" evidence="13">
    <location>
        <position position="388"/>
    </location>
</feature>
<dbReference type="InterPro" id="IPR029063">
    <property type="entry name" value="SAM-dependent_MTases_sf"/>
</dbReference>
<keyword evidence="5" id="KW-0698">rRNA processing</keyword>
<evidence type="ECO:0000256" key="7">
    <source>
        <dbReference type="ARBA" id="ARBA00022679"/>
    </source>
</evidence>
<evidence type="ECO:0000259" key="14">
    <source>
        <dbReference type="PROSITE" id="PS51686"/>
    </source>
</evidence>
<evidence type="ECO:0000256" key="4">
    <source>
        <dbReference type="ARBA" id="ARBA00022490"/>
    </source>
</evidence>
<proteinExistence type="inferred from homology"/>
<keyword evidence="8 13" id="KW-0949">S-adenosyl-L-methionine</keyword>
<dbReference type="InterPro" id="IPR023267">
    <property type="entry name" value="RCMT"/>
</dbReference>
<dbReference type="InterPro" id="IPR054728">
    <property type="entry name" value="RsmB-like_ferredoxin"/>
</dbReference>
<evidence type="ECO:0000256" key="10">
    <source>
        <dbReference type="ARBA" id="ARBA00030399"/>
    </source>
</evidence>
<dbReference type="SUPFAM" id="SSF53335">
    <property type="entry name" value="S-adenosyl-L-methionine-dependent methyltransferases"/>
    <property type="match status" value="1"/>
</dbReference>
<dbReference type="InterPro" id="IPR049560">
    <property type="entry name" value="MeTrfase_RsmB-F_NOP2_cat"/>
</dbReference>
<feature type="binding site" evidence="13">
    <location>
        <position position="289"/>
    </location>
    <ligand>
        <name>S-adenosyl-L-methionine</name>
        <dbReference type="ChEBI" id="CHEBI:59789"/>
    </ligand>
</feature>
<evidence type="ECO:0000256" key="6">
    <source>
        <dbReference type="ARBA" id="ARBA00022603"/>
    </source>
</evidence>
<evidence type="ECO:0000256" key="9">
    <source>
        <dbReference type="ARBA" id="ARBA00022884"/>
    </source>
</evidence>
<dbReference type="Gene3D" id="3.30.70.1170">
    <property type="entry name" value="Sun protein, domain 3"/>
    <property type="match status" value="1"/>
</dbReference>
<reference evidence="15 16" key="1">
    <citation type="submission" date="2019-02" db="EMBL/GenBank/DDBJ databases">
        <title>Ureibacillus thermophilus.</title>
        <authorList>
            <person name="Sunny J.S."/>
            <person name="Natarajan A."/>
            <person name="Saleena L.M."/>
        </authorList>
    </citation>
    <scope>NUCLEOTIDE SEQUENCE [LARGE SCALE GENOMIC DNA]</scope>
    <source>
        <strain evidence="15 16">LM102</strain>
    </source>
</reference>
<dbReference type="PANTHER" id="PTHR22807">
    <property type="entry name" value="NOP2 YEAST -RELATED NOL1/NOP2/FMU SUN DOMAIN-CONTAINING"/>
    <property type="match status" value="1"/>
</dbReference>
<evidence type="ECO:0000256" key="12">
    <source>
        <dbReference type="ARBA" id="ARBA00047283"/>
    </source>
</evidence>
<evidence type="ECO:0000256" key="1">
    <source>
        <dbReference type="ARBA" id="ARBA00002724"/>
    </source>
</evidence>
<dbReference type="Pfam" id="PF01029">
    <property type="entry name" value="NusB"/>
    <property type="match status" value="1"/>
</dbReference>
<dbReference type="Gene3D" id="1.10.940.10">
    <property type="entry name" value="NusB-like"/>
    <property type="match status" value="1"/>
</dbReference>
<keyword evidence="4" id="KW-0963">Cytoplasm</keyword>
<dbReference type="RefSeq" id="WP_208651973.1">
    <property type="nucleotide sequence ID" value="NZ_CP036528.1"/>
</dbReference>
<dbReference type="GO" id="GO:0005737">
    <property type="term" value="C:cytoplasm"/>
    <property type="evidence" value="ECO:0007669"/>
    <property type="project" value="UniProtKB-SubCell"/>
</dbReference>
<feature type="binding site" evidence="13">
    <location>
        <position position="335"/>
    </location>
    <ligand>
        <name>S-adenosyl-L-methionine</name>
        <dbReference type="ChEBI" id="CHEBI:59789"/>
    </ligand>
</feature>
<dbReference type="PANTHER" id="PTHR22807:SF53">
    <property type="entry name" value="RIBOSOMAL RNA SMALL SUBUNIT METHYLTRANSFERASE B-RELATED"/>
    <property type="match status" value="1"/>
</dbReference>
<dbReference type="Pfam" id="PF22458">
    <property type="entry name" value="RsmF-B_ferredox"/>
    <property type="match status" value="1"/>
</dbReference>
<feature type="binding site" evidence="13">
    <location>
        <begin position="265"/>
        <end position="271"/>
    </location>
    <ligand>
        <name>S-adenosyl-L-methionine</name>
        <dbReference type="ChEBI" id="CHEBI:59789"/>
    </ligand>
</feature>
<dbReference type="Pfam" id="PF01189">
    <property type="entry name" value="Methyltr_RsmB-F"/>
    <property type="match status" value="1"/>
</dbReference>
<dbReference type="GO" id="GO:0003723">
    <property type="term" value="F:RNA binding"/>
    <property type="evidence" value="ECO:0007669"/>
    <property type="project" value="UniProtKB-UniRule"/>
</dbReference>
<dbReference type="KEGG" id="uth:DKZ56_06785"/>
<dbReference type="InterPro" id="IPR001678">
    <property type="entry name" value="MeTrfase_RsmB-F_NOP2_dom"/>
</dbReference>
<dbReference type="Proteomes" id="UP000291151">
    <property type="component" value="Chromosome"/>
</dbReference>
<dbReference type="NCBIfam" id="NF011494">
    <property type="entry name" value="PRK14902.1"/>
    <property type="match status" value="1"/>
</dbReference>
<dbReference type="EMBL" id="CP036528">
    <property type="protein sequence ID" value="QBK25587.1"/>
    <property type="molecule type" value="Genomic_DNA"/>
</dbReference>
<feature type="binding site" evidence="13">
    <location>
        <position position="316"/>
    </location>
    <ligand>
        <name>S-adenosyl-L-methionine</name>
        <dbReference type="ChEBI" id="CHEBI:59789"/>
    </ligand>
</feature>
<comment type="catalytic activity">
    <reaction evidence="12">
        <text>cytidine(967) in 16S rRNA + S-adenosyl-L-methionine = 5-methylcytidine(967) in 16S rRNA + S-adenosyl-L-homocysteine + H(+)</text>
        <dbReference type="Rhea" id="RHEA:42748"/>
        <dbReference type="Rhea" id="RHEA-COMP:10219"/>
        <dbReference type="Rhea" id="RHEA-COMP:10220"/>
        <dbReference type="ChEBI" id="CHEBI:15378"/>
        <dbReference type="ChEBI" id="CHEBI:57856"/>
        <dbReference type="ChEBI" id="CHEBI:59789"/>
        <dbReference type="ChEBI" id="CHEBI:74483"/>
        <dbReference type="ChEBI" id="CHEBI:82748"/>
        <dbReference type="EC" id="2.1.1.176"/>
    </reaction>
</comment>
<organism evidence="15 16">
    <name type="scientific">Ureibacillus thermophilus</name>
    <dbReference type="NCBI Taxonomy" id="367743"/>
    <lineage>
        <taxon>Bacteria</taxon>
        <taxon>Bacillati</taxon>
        <taxon>Bacillota</taxon>
        <taxon>Bacilli</taxon>
        <taxon>Bacillales</taxon>
        <taxon>Caryophanaceae</taxon>
        <taxon>Ureibacillus</taxon>
    </lineage>
</organism>
<evidence type="ECO:0000256" key="11">
    <source>
        <dbReference type="ARBA" id="ARBA00031088"/>
    </source>
</evidence>
<comment type="similarity">
    <text evidence="13">Belongs to the class I-like SAM-binding methyltransferase superfamily. RsmB/NOP family.</text>
</comment>
<evidence type="ECO:0000313" key="16">
    <source>
        <dbReference type="Proteomes" id="UP000291151"/>
    </source>
</evidence>
<dbReference type="GO" id="GO:0006355">
    <property type="term" value="P:regulation of DNA-templated transcription"/>
    <property type="evidence" value="ECO:0007669"/>
    <property type="project" value="InterPro"/>
</dbReference>
<protein>
    <recommendedName>
        <fullName evidence="3">16S rRNA (cytosine(967)-C(5))-methyltransferase</fullName>
        <ecNumber evidence="3">2.1.1.176</ecNumber>
    </recommendedName>
    <alternativeName>
        <fullName evidence="10">16S rRNA m5C967 methyltransferase</fullName>
    </alternativeName>
    <alternativeName>
        <fullName evidence="11">rRNA (cytosine-C(5)-)-methyltransferase RsmB</fullName>
    </alternativeName>
</protein>
<comment type="function">
    <text evidence="1">Specifically methylates the cytosine at position 967 (m5C967) of 16S rRNA.</text>
</comment>
<evidence type="ECO:0000256" key="2">
    <source>
        <dbReference type="ARBA" id="ARBA00004496"/>
    </source>
</evidence>
<dbReference type="FunFam" id="3.30.70.1170:FF:000003">
    <property type="entry name" value="16S rRNA (Cytosine(967)-C(5))-methyltransferase RsmB"/>
    <property type="match status" value="1"/>
</dbReference>
<evidence type="ECO:0000313" key="15">
    <source>
        <dbReference type="EMBL" id="QBK25587.1"/>
    </source>
</evidence>
<dbReference type="Gene3D" id="3.40.50.150">
    <property type="entry name" value="Vaccinia Virus protein VP39"/>
    <property type="match status" value="1"/>
</dbReference>
<keyword evidence="16" id="KW-1185">Reference proteome</keyword>
<dbReference type="InterPro" id="IPR011023">
    <property type="entry name" value="Nop2p"/>
</dbReference>
<dbReference type="PRINTS" id="PR02008">
    <property type="entry name" value="RCMTFAMILY"/>
</dbReference>
<dbReference type="FunFam" id="3.40.50.150:FF:000257">
    <property type="entry name" value="16S rRNA methyltransferase"/>
    <property type="match status" value="1"/>
</dbReference>
<dbReference type="InterPro" id="IPR035926">
    <property type="entry name" value="NusB-like_sf"/>
</dbReference>
<dbReference type="CDD" id="cd02440">
    <property type="entry name" value="AdoMet_MTases"/>
    <property type="match status" value="1"/>
</dbReference>